<reference evidence="3" key="2">
    <citation type="submission" date="2021-03" db="UniProtKB">
        <authorList>
            <consortium name="EnsemblPlants"/>
        </authorList>
    </citation>
    <scope>IDENTIFICATION</scope>
</reference>
<dbReference type="Proteomes" id="UP000596660">
    <property type="component" value="Unplaced"/>
</dbReference>
<protein>
    <submittedName>
        <fullName evidence="3">Uncharacterized protein</fullName>
    </submittedName>
</protein>
<dbReference type="EnsemblPlants" id="AUR62037744-RA">
    <property type="protein sequence ID" value="AUR62037744-RA:cds"/>
    <property type="gene ID" value="AUR62037744"/>
</dbReference>
<evidence type="ECO:0000313" key="3">
    <source>
        <dbReference type="EnsemblPlants" id="AUR62037744-RA:cds"/>
    </source>
</evidence>
<dbReference type="AlphaFoldDB" id="A0A803MZA4"/>
<accession>A0A803MZA4</accession>
<dbReference type="SMR" id="A0A803MZA4"/>
<evidence type="ECO:0000256" key="1">
    <source>
        <dbReference type="SAM" id="Coils"/>
    </source>
</evidence>
<keyword evidence="2" id="KW-0732">Signal</keyword>
<evidence type="ECO:0000256" key="2">
    <source>
        <dbReference type="SAM" id="SignalP"/>
    </source>
</evidence>
<reference evidence="3" key="1">
    <citation type="journal article" date="2017" name="Nature">
        <title>The genome of Chenopodium quinoa.</title>
        <authorList>
            <person name="Jarvis D.E."/>
            <person name="Ho Y.S."/>
            <person name="Lightfoot D.J."/>
            <person name="Schmoeckel S.M."/>
            <person name="Li B."/>
            <person name="Borm T.J.A."/>
            <person name="Ohyanagi H."/>
            <person name="Mineta K."/>
            <person name="Michell C.T."/>
            <person name="Saber N."/>
            <person name="Kharbatia N.M."/>
            <person name="Rupper R.R."/>
            <person name="Sharp A.R."/>
            <person name="Dally N."/>
            <person name="Boughton B.A."/>
            <person name="Woo Y.H."/>
            <person name="Gao G."/>
            <person name="Schijlen E.G.W.M."/>
            <person name="Guo X."/>
            <person name="Momin A.A."/>
            <person name="Negrao S."/>
            <person name="Al-Babili S."/>
            <person name="Gehring C."/>
            <person name="Roessner U."/>
            <person name="Jung C."/>
            <person name="Murphy K."/>
            <person name="Arold S.T."/>
            <person name="Gojobori T."/>
            <person name="van der Linden C.G."/>
            <person name="van Loo E.N."/>
            <person name="Jellen E.N."/>
            <person name="Maughan P.J."/>
            <person name="Tester M."/>
        </authorList>
    </citation>
    <scope>NUCLEOTIDE SEQUENCE [LARGE SCALE GENOMIC DNA]</scope>
    <source>
        <strain evidence="3">cv. PI 614886</strain>
    </source>
</reference>
<feature type="chain" id="PRO_5030755571" evidence="2">
    <location>
        <begin position="17"/>
        <end position="111"/>
    </location>
</feature>
<evidence type="ECO:0000313" key="4">
    <source>
        <dbReference type="Proteomes" id="UP000596660"/>
    </source>
</evidence>
<feature type="signal peptide" evidence="2">
    <location>
        <begin position="1"/>
        <end position="16"/>
    </location>
</feature>
<feature type="coiled-coil region" evidence="1">
    <location>
        <begin position="53"/>
        <end position="80"/>
    </location>
</feature>
<keyword evidence="4" id="KW-1185">Reference proteome</keyword>
<name>A0A803MZA4_CHEQI</name>
<dbReference type="Gramene" id="AUR62037744-RA">
    <property type="protein sequence ID" value="AUR62037744-RA:cds"/>
    <property type="gene ID" value="AUR62037744"/>
</dbReference>
<keyword evidence="1" id="KW-0175">Coiled coil</keyword>
<organism evidence="3 4">
    <name type="scientific">Chenopodium quinoa</name>
    <name type="common">Quinoa</name>
    <dbReference type="NCBI Taxonomy" id="63459"/>
    <lineage>
        <taxon>Eukaryota</taxon>
        <taxon>Viridiplantae</taxon>
        <taxon>Streptophyta</taxon>
        <taxon>Embryophyta</taxon>
        <taxon>Tracheophyta</taxon>
        <taxon>Spermatophyta</taxon>
        <taxon>Magnoliopsida</taxon>
        <taxon>eudicotyledons</taxon>
        <taxon>Gunneridae</taxon>
        <taxon>Pentapetalae</taxon>
        <taxon>Caryophyllales</taxon>
        <taxon>Chenopodiaceae</taxon>
        <taxon>Chenopodioideae</taxon>
        <taxon>Atripliceae</taxon>
        <taxon>Chenopodium</taxon>
    </lineage>
</organism>
<sequence>MVQLLCISSLVAACHSCQWQTLILWKSGRKKIASFEAVIIKSRMLVEACDTLEGGTNEKIEQLEMDLEQSRKEVQKYHDMYVFEQEDLEEKLGLDVELQDCKFNPDEIAAL</sequence>
<proteinExistence type="predicted"/>